<keyword evidence="4" id="KW-0677">Repeat</keyword>
<protein>
    <submittedName>
        <fullName evidence="11">Uncharacterized protein</fullName>
    </submittedName>
</protein>
<dbReference type="PANTHER" id="PTHR23341">
    <property type="entry name" value="HIGH MOBILITY GROUP PROTEINS HMG-A AND C"/>
    <property type="match status" value="1"/>
</dbReference>
<keyword evidence="7" id="KW-0238">DNA-binding</keyword>
<dbReference type="GeneID" id="54583976"/>
<keyword evidence="9" id="KW-0539">Nucleus</keyword>
<evidence type="ECO:0000256" key="2">
    <source>
        <dbReference type="ARBA" id="ARBA00010812"/>
    </source>
</evidence>
<dbReference type="PANTHER" id="PTHR23341:SF2">
    <property type="entry name" value="HIGH MOBILITY GROUP PROTEIN HMG-12"/>
    <property type="match status" value="1"/>
</dbReference>
<evidence type="ECO:0000256" key="1">
    <source>
        <dbReference type="ARBA" id="ARBA00004123"/>
    </source>
</evidence>
<keyword evidence="5" id="KW-0007">Acetylation</keyword>
<evidence type="ECO:0000256" key="8">
    <source>
        <dbReference type="ARBA" id="ARBA00023163"/>
    </source>
</evidence>
<evidence type="ECO:0000256" key="4">
    <source>
        <dbReference type="ARBA" id="ARBA00022737"/>
    </source>
</evidence>
<dbReference type="GO" id="GO:0003677">
    <property type="term" value="F:DNA binding"/>
    <property type="evidence" value="ECO:0007669"/>
    <property type="project" value="UniProtKB-KW"/>
</dbReference>
<dbReference type="AlphaFoldDB" id="A0A6A6HQX1"/>
<keyword evidence="12" id="KW-1185">Reference proteome</keyword>
<evidence type="ECO:0000256" key="7">
    <source>
        <dbReference type="ARBA" id="ARBA00023125"/>
    </source>
</evidence>
<dbReference type="GO" id="GO:0003712">
    <property type="term" value="F:transcription coregulator activity"/>
    <property type="evidence" value="ECO:0007669"/>
    <property type="project" value="TreeGrafter"/>
</dbReference>
<dbReference type="GO" id="GO:0010557">
    <property type="term" value="P:positive regulation of macromolecule biosynthetic process"/>
    <property type="evidence" value="ECO:0007669"/>
    <property type="project" value="UniProtKB-ARBA"/>
</dbReference>
<evidence type="ECO:0000256" key="10">
    <source>
        <dbReference type="SAM" id="MobiDB-lite"/>
    </source>
</evidence>
<evidence type="ECO:0000256" key="5">
    <source>
        <dbReference type="ARBA" id="ARBA00022990"/>
    </source>
</evidence>
<dbReference type="RefSeq" id="XP_033675558.1">
    <property type="nucleotide sequence ID" value="XM_033830646.1"/>
</dbReference>
<name>A0A6A6HQX1_9PLEO</name>
<dbReference type="InterPro" id="IPR000637">
    <property type="entry name" value="HMGI/Y_DNA-bd_CS"/>
</dbReference>
<feature type="compositionally biased region" description="Polar residues" evidence="10">
    <location>
        <begin position="174"/>
        <end position="185"/>
    </location>
</feature>
<dbReference type="Proteomes" id="UP000800094">
    <property type="component" value="Unassembled WGS sequence"/>
</dbReference>
<dbReference type="Pfam" id="PF02178">
    <property type="entry name" value="AT_hook"/>
    <property type="match status" value="6"/>
</dbReference>
<evidence type="ECO:0000313" key="11">
    <source>
        <dbReference type="EMBL" id="KAF2240554.1"/>
    </source>
</evidence>
<organism evidence="11 12">
    <name type="scientific">Trematosphaeria pertusa</name>
    <dbReference type="NCBI Taxonomy" id="390896"/>
    <lineage>
        <taxon>Eukaryota</taxon>
        <taxon>Fungi</taxon>
        <taxon>Dikarya</taxon>
        <taxon>Ascomycota</taxon>
        <taxon>Pezizomycotina</taxon>
        <taxon>Dothideomycetes</taxon>
        <taxon>Pleosporomycetidae</taxon>
        <taxon>Pleosporales</taxon>
        <taxon>Massarineae</taxon>
        <taxon>Trematosphaeriaceae</taxon>
        <taxon>Trematosphaeria</taxon>
    </lineage>
</organism>
<evidence type="ECO:0000256" key="9">
    <source>
        <dbReference type="ARBA" id="ARBA00023242"/>
    </source>
</evidence>
<sequence>MSSPAPLLSKRPLEDDDEAPPVKRGRGKPRKHQNATPPMDPNMPKRGRGRPRKDPNAPPQVSKDPTTPSRGRGRPRKDAGVPPSALTAPNTPSRGRGRPKKDAASKASNAPSRGRGRPKKSGATLPLISPASGTTKRGRGRPRKSDAALAMAPHADATPKQGRGRPRKGTTGTIPSGTPQASNTPARGRGRPKKIDGTANGAVTPASAKRTPKSNSIPGPKLGDIIGAYAIDCEEVEGNWPDAAEEMAIDISALPNTASSLIASFNLGIFEGTMLLAAHADTLERVREQMMNADAPGPDKATAPTLEDRTVYFTWRGRETGEGEIHPDTRGTQTGILQFTNDKCTSFKGLGGFPYLGEECAFRGTRVDDEPSGEPEPWSNFSEDAYEEARRNRWG</sequence>
<dbReference type="OrthoDB" id="3799285at2759"/>
<dbReference type="PRINTS" id="PR00929">
    <property type="entry name" value="ATHOOK"/>
</dbReference>
<comment type="similarity">
    <text evidence="2">Belongs to the HMGA family.</text>
</comment>
<feature type="compositionally biased region" description="Basic residues" evidence="10">
    <location>
        <begin position="23"/>
        <end position="33"/>
    </location>
</feature>
<feature type="region of interest" description="Disordered" evidence="10">
    <location>
        <begin position="366"/>
        <end position="395"/>
    </location>
</feature>
<dbReference type="SMART" id="SM00384">
    <property type="entry name" value="AT_hook"/>
    <property type="match status" value="8"/>
</dbReference>
<feature type="compositionally biased region" description="Low complexity" evidence="10">
    <location>
        <begin position="147"/>
        <end position="161"/>
    </location>
</feature>
<reference evidence="11" key="1">
    <citation type="journal article" date="2020" name="Stud. Mycol.">
        <title>101 Dothideomycetes genomes: a test case for predicting lifestyles and emergence of pathogens.</title>
        <authorList>
            <person name="Haridas S."/>
            <person name="Albert R."/>
            <person name="Binder M."/>
            <person name="Bloem J."/>
            <person name="Labutti K."/>
            <person name="Salamov A."/>
            <person name="Andreopoulos B."/>
            <person name="Baker S."/>
            <person name="Barry K."/>
            <person name="Bills G."/>
            <person name="Bluhm B."/>
            <person name="Cannon C."/>
            <person name="Castanera R."/>
            <person name="Culley D."/>
            <person name="Daum C."/>
            <person name="Ezra D."/>
            <person name="Gonzalez J."/>
            <person name="Henrissat B."/>
            <person name="Kuo A."/>
            <person name="Liang C."/>
            <person name="Lipzen A."/>
            <person name="Lutzoni F."/>
            <person name="Magnuson J."/>
            <person name="Mondo S."/>
            <person name="Nolan M."/>
            <person name="Ohm R."/>
            <person name="Pangilinan J."/>
            <person name="Park H.-J."/>
            <person name="Ramirez L."/>
            <person name="Alfaro M."/>
            <person name="Sun H."/>
            <person name="Tritt A."/>
            <person name="Yoshinaga Y."/>
            <person name="Zwiers L.-H."/>
            <person name="Turgeon B."/>
            <person name="Goodwin S."/>
            <person name="Spatafora J."/>
            <person name="Crous P."/>
            <person name="Grigoriev I."/>
        </authorList>
    </citation>
    <scope>NUCLEOTIDE SEQUENCE</scope>
    <source>
        <strain evidence="11">CBS 122368</strain>
    </source>
</reference>
<proteinExistence type="inferred from homology"/>
<dbReference type="InterPro" id="IPR017956">
    <property type="entry name" value="AT_hook_DNA-bd_motif"/>
</dbReference>
<keyword evidence="6" id="KW-0805">Transcription regulation</keyword>
<dbReference type="GO" id="GO:0000785">
    <property type="term" value="C:chromatin"/>
    <property type="evidence" value="ECO:0007669"/>
    <property type="project" value="InterPro"/>
</dbReference>
<dbReference type="GO" id="GO:0006355">
    <property type="term" value="P:regulation of DNA-templated transcription"/>
    <property type="evidence" value="ECO:0007669"/>
    <property type="project" value="InterPro"/>
</dbReference>
<accession>A0A6A6HQX1</accession>
<dbReference type="PROSITE" id="PS00354">
    <property type="entry name" value="HMGI_Y"/>
    <property type="match status" value="1"/>
</dbReference>
<evidence type="ECO:0000256" key="6">
    <source>
        <dbReference type="ARBA" id="ARBA00023015"/>
    </source>
</evidence>
<evidence type="ECO:0000256" key="3">
    <source>
        <dbReference type="ARBA" id="ARBA00022553"/>
    </source>
</evidence>
<dbReference type="EMBL" id="ML987217">
    <property type="protein sequence ID" value="KAF2240554.1"/>
    <property type="molecule type" value="Genomic_DNA"/>
</dbReference>
<comment type="subcellular location">
    <subcellularLocation>
        <location evidence="1">Nucleus</location>
    </subcellularLocation>
</comment>
<dbReference type="PRINTS" id="PR00930">
    <property type="entry name" value="HIGHMOBLTYIY"/>
</dbReference>
<keyword evidence="8" id="KW-0804">Transcription</keyword>
<dbReference type="GO" id="GO:0005634">
    <property type="term" value="C:nucleus"/>
    <property type="evidence" value="ECO:0007669"/>
    <property type="project" value="UniProtKB-SubCell"/>
</dbReference>
<evidence type="ECO:0000313" key="12">
    <source>
        <dbReference type="Proteomes" id="UP000800094"/>
    </source>
</evidence>
<gene>
    <name evidence="11" type="ORF">BU26DRAFT_526016</name>
</gene>
<feature type="region of interest" description="Disordered" evidence="10">
    <location>
        <begin position="1"/>
        <end position="221"/>
    </location>
</feature>
<dbReference type="InterPro" id="IPR000116">
    <property type="entry name" value="HMGA"/>
</dbReference>
<keyword evidence="3" id="KW-0597">Phosphoprotein</keyword>